<evidence type="ECO:0000256" key="1">
    <source>
        <dbReference type="ARBA" id="ARBA00023015"/>
    </source>
</evidence>
<dbReference type="InterPro" id="IPR011075">
    <property type="entry name" value="TetR_C"/>
</dbReference>
<feature type="compositionally biased region" description="Basic and acidic residues" evidence="5">
    <location>
        <begin position="1"/>
        <end position="11"/>
    </location>
</feature>
<proteinExistence type="predicted"/>
<feature type="region of interest" description="Disordered" evidence="5">
    <location>
        <begin position="1"/>
        <end position="27"/>
    </location>
</feature>
<reference evidence="7" key="1">
    <citation type="submission" date="2021-01" db="EMBL/GenBank/DDBJ databases">
        <title>Modified the classification status of verrucomicrobia.</title>
        <authorList>
            <person name="Feng X."/>
        </authorList>
    </citation>
    <scope>NUCLEOTIDE SEQUENCE</scope>
    <source>
        <strain evidence="7">KCTC 13126</strain>
    </source>
</reference>
<dbReference type="InterPro" id="IPR001647">
    <property type="entry name" value="HTH_TetR"/>
</dbReference>
<keyword evidence="2 4" id="KW-0238">DNA-binding</keyword>
<dbReference type="Gene3D" id="1.10.357.10">
    <property type="entry name" value="Tetracycline Repressor, domain 2"/>
    <property type="match status" value="1"/>
</dbReference>
<dbReference type="Proteomes" id="UP000617628">
    <property type="component" value="Unassembled WGS sequence"/>
</dbReference>
<dbReference type="PANTHER" id="PTHR47506">
    <property type="entry name" value="TRANSCRIPTIONAL REGULATORY PROTEIN"/>
    <property type="match status" value="1"/>
</dbReference>
<dbReference type="SUPFAM" id="SSF48498">
    <property type="entry name" value="Tetracyclin repressor-like, C-terminal domain"/>
    <property type="match status" value="1"/>
</dbReference>
<dbReference type="PANTHER" id="PTHR47506:SF6">
    <property type="entry name" value="HTH-TYPE TRANSCRIPTIONAL REPRESSOR NEMR"/>
    <property type="match status" value="1"/>
</dbReference>
<comment type="caution">
    <text evidence="7">The sequence shown here is derived from an EMBL/GenBank/DDBJ whole genome shotgun (WGS) entry which is preliminary data.</text>
</comment>
<evidence type="ECO:0000256" key="4">
    <source>
        <dbReference type="PROSITE-ProRule" id="PRU00335"/>
    </source>
</evidence>
<feature type="DNA-binding region" description="H-T-H motif" evidence="4">
    <location>
        <begin position="51"/>
        <end position="70"/>
    </location>
</feature>
<evidence type="ECO:0000256" key="3">
    <source>
        <dbReference type="ARBA" id="ARBA00023163"/>
    </source>
</evidence>
<dbReference type="Pfam" id="PF16925">
    <property type="entry name" value="TetR_C_13"/>
    <property type="match status" value="1"/>
</dbReference>
<evidence type="ECO:0000256" key="2">
    <source>
        <dbReference type="ARBA" id="ARBA00023125"/>
    </source>
</evidence>
<sequence>MKMAREIHKEPSGVARKRGRPARPLEDAEARKRLIGSGLAHLTEKGYSGSAVNEILKAAGISKGVFYHYFSSKSDFVDALMEEYDRYFLGKLDACFKDEALAPLDRFNAFAELAAEGMARHEFRRGCLVGNLGQEASVLPEGFDTKLLEILASWQDRVEGCLRLAQSEGQVSNEESAEEWARFFWIGWEGAVLRAKLERSAAPLRAFVDGFLKGITRNTKTA</sequence>
<evidence type="ECO:0000256" key="5">
    <source>
        <dbReference type="SAM" id="MobiDB-lite"/>
    </source>
</evidence>
<dbReference type="Pfam" id="PF00440">
    <property type="entry name" value="TetR_N"/>
    <property type="match status" value="1"/>
</dbReference>
<dbReference type="SUPFAM" id="SSF46689">
    <property type="entry name" value="Homeodomain-like"/>
    <property type="match status" value="1"/>
</dbReference>
<dbReference type="InterPro" id="IPR009057">
    <property type="entry name" value="Homeodomain-like_sf"/>
</dbReference>
<keyword evidence="8" id="KW-1185">Reference proteome</keyword>
<keyword evidence="3" id="KW-0804">Transcription</keyword>
<dbReference type="GO" id="GO:0003677">
    <property type="term" value="F:DNA binding"/>
    <property type="evidence" value="ECO:0007669"/>
    <property type="project" value="UniProtKB-UniRule"/>
</dbReference>
<dbReference type="EMBL" id="JAENIL010000011">
    <property type="protein sequence ID" value="MBK1876682.1"/>
    <property type="molecule type" value="Genomic_DNA"/>
</dbReference>
<evidence type="ECO:0000259" key="6">
    <source>
        <dbReference type="PROSITE" id="PS50977"/>
    </source>
</evidence>
<keyword evidence="1" id="KW-0805">Transcription regulation</keyword>
<evidence type="ECO:0000313" key="8">
    <source>
        <dbReference type="Proteomes" id="UP000617628"/>
    </source>
</evidence>
<dbReference type="PROSITE" id="PS50977">
    <property type="entry name" value="HTH_TETR_2"/>
    <property type="match status" value="1"/>
</dbReference>
<feature type="domain" description="HTH tetR-type" evidence="6">
    <location>
        <begin position="28"/>
        <end position="88"/>
    </location>
</feature>
<dbReference type="PRINTS" id="PR00455">
    <property type="entry name" value="HTHTETR"/>
</dbReference>
<evidence type="ECO:0000313" key="7">
    <source>
        <dbReference type="EMBL" id="MBK1876682.1"/>
    </source>
</evidence>
<accession>A0A934VNX4</accession>
<gene>
    <name evidence="7" type="ORF">JIN87_07370</name>
</gene>
<organism evidence="7 8">
    <name type="scientific">Pelagicoccus mobilis</name>
    <dbReference type="NCBI Taxonomy" id="415221"/>
    <lineage>
        <taxon>Bacteria</taxon>
        <taxon>Pseudomonadati</taxon>
        <taxon>Verrucomicrobiota</taxon>
        <taxon>Opitutia</taxon>
        <taxon>Puniceicoccales</taxon>
        <taxon>Pelagicoccaceae</taxon>
        <taxon>Pelagicoccus</taxon>
    </lineage>
</organism>
<dbReference type="AlphaFoldDB" id="A0A934VNX4"/>
<protein>
    <submittedName>
        <fullName evidence="7">TetR/AcrR family transcriptional regulator</fullName>
    </submittedName>
</protein>
<dbReference type="InterPro" id="IPR036271">
    <property type="entry name" value="Tet_transcr_reg_TetR-rel_C_sf"/>
</dbReference>
<dbReference type="RefSeq" id="WP_200354899.1">
    <property type="nucleotide sequence ID" value="NZ_JAENIL010000011.1"/>
</dbReference>
<name>A0A934VNX4_9BACT</name>